<keyword evidence="4" id="KW-1185">Reference proteome</keyword>
<evidence type="ECO:0000313" key="4">
    <source>
        <dbReference type="Proteomes" id="UP001154114"/>
    </source>
</evidence>
<dbReference type="EMBL" id="LR824016">
    <property type="protein sequence ID" value="CAD0200617.1"/>
    <property type="molecule type" value="Genomic_DNA"/>
</dbReference>
<dbReference type="Pfam" id="PF00566">
    <property type="entry name" value="RabGAP-TBC"/>
    <property type="match status" value="3"/>
</dbReference>
<protein>
    <recommendedName>
        <fullName evidence="2">Rab-GAP TBC domain-containing protein</fullName>
    </recommendedName>
</protein>
<dbReference type="InterPro" id="IPR050302">
    <property type="entry name" value="Rab_GAP_TBC_domain"/>
</dbReference>
<proteinExistence type="predicted"/>
<evidence type="ECO:0000313" key="3">
    <source>
        <dbReference type="EMBL" id="CAD0200617.1"/>
    </source>
</evidence>
<feature type="region of interest" description="Disordered" evidence="1">
    <location>
        <begin position="233"/>
        <end position="287"/>
    </location>
</feature>
<dbReference type="OrthoDB" id="294251at2759"/>
<feature type="region of interest" description="Disordered" evidence="1">
    <location>
        <begin position="56"/>
        <end position="82"/>
    </location>
</feature>
<name>A0A9N8KVF4_CHRIL</name>
<dbReference type="PROSITE" id="PS50086">
    <property type="entry name" value="TBC_RABGAP"/>
    <property type="match status" value="1"/>
</dbReference>
<organism evidence="3 4">
    <name type="scientific">Chrysodeixis includens</name>
    <name type="common">Soybean looper</name>
    <name type="synonym">Pseudoplusia includens</name>
    <dbReference type="NCBI Taxonomy" id="689277"/>
    <lineage>
        <taxon>Eukaryota</taxon>
        <taxon>Metazoa</taxon>
        <taxon>Ecdysozoa</taxon>
        <taxon>Arthropoda</taxon>
        <taxon>Hexapoda</taxon>
        <taxon>Insecta</taxon>
        <taxon>Pterygota</taxon>
        <taxon>Neoptera</taxon>
        <taxon>Endopterygota</taxon>
        <taxon>Lepidoptera</taxon>
        <taxon>Glossata</taxon>
        <taxon>Ditrysia</taxon>
        <taxon>Noctuoidea</taxon>
        <taxon>Noctuidae</taxon>
        <taxon>Plusiinae</taxon>
        <taxon>Chrysodeixis</taxon>
    </lineage>
</organism>
<dbReference type="GO" id="GO:0005096">
    <property type="term" value="F:GTPase activator activity"/>
    <property type="evidence" value="ECO:0007669"/>
    <property type="project" value="TreeGrafter"/>
</dbReference>
<dbReference type="Gene3D" id="1.10.8.270">
    <property type="entry name" value="putative rabgap domain of human tbc1 domain family member 14 like domains"/>
    <property type="match status" value="1"/>
</dbReference>
<dbReference type="Gene3D" id="1.10.10.750">
    <property type="entry name" value="Ypt/Rab-GAP domain of gyp1p, domain 1"/>
    <property type="match status" value="1"/>
</dbReference>
<evidence type="ECO:0000259" key="2">
    <source>
        <dbReference type="PROSITE" id="PS50086"/>
    </source>
</evidence>
<dbReference type="InterPro" id="IPR035969">
    <property type="entry name" value="Rab-GAP_TBC_sf"/>
</dbReference>
<dbReference type="PANTHER" id="PTHR47219">
    <property type="entry name" value="RAB GTPASE-ACTIVATING PROTEIN 1-LIKE"/>
    <property type="match status" value="1"/>
</dbReference>
<dbReference type="Gene3D" id="1.10.472.80">
    <property type="entry name" value="Ypt/Rab-GAP domain of gyp1p, domain 3"/>
    <property type="match status" value="6"/>
</dbReference>
<evidence type="ECO:0000256" key="1">
    <source>
        <dbReference type="SAM" id="MobiDB-lite"/>
    </source>
</evidence>
<dbReference type="PANTHER" id="PTHR47219:SF15">
    <property type="entry name" value="TBC1 DOMAIN FAMILY MEMBER 12 ISOFORM X1"/>
    <property type="match status" value="1"/>
</dbReference>
<dbReference type="Proteomes" id="UP001154114">
    <property type="component" value="Chromosome 13"/>
</dbReference>
<feature type="compositionally biased region" description="Polar residues" evidence="1">
    <location>
        <begin position="56"/>
        <end position="67"/>
    </location>
</feature>
<feature type="domain" description="Rab-GAP TBC" evidence="2">
    <location>
        <begin position="181"/>
        <end position="463"/>
    </location>
</feature>
<accession>A0A9N8KVF4</accession>
<dbReference type="GO" id="GO:0031267">
    <property type="term" value="F:small GTPase binding"/>
    <property type="evidence" value="ECO:0007669"/>
    <property type="project" value="TreeGrafter"/>
</dbReference>
<dbReference type="AlphaFoldDB" id="A0A9N8KVF4"/>
<gene>
    <name evidence="3" type="ORF">CINC_LOCUS2302</name>
</gene>
<feature type="compositionally biased region" description="Basic and acidic residues" evidence="1">
    <location>
        <begin position="233"/>
        <end position="279"/>
    </location>
</feature>
<dbReference type="InterPro" id="IPR000195">
    <property type="entry name" value="Rab-GAP-TBC_dom"/>
</dbReference>
<sequence length="794" mass="89428">MFHRLRRWSERGVFPWKSNSSKNHEPQTQSSVVSWRLFGSKSNGNLANKTLTSEAQKTLTPASSVANTPHHHKRQGSSASEKQFEDLVASSMALIQHDRPSNLPAKCTEEALRHKAEHARMVEAARRRVEREAAARHARMQESLRLEERLARHAREWTQNILPDWQNMKNSKRTLELWWSGLPPAVRGKVWQLAIENKLKITHDMYQDYVAKAKQKLHEAQLRRKRLKVNKNEKCSCQDENKEPKKESQETPTEDGKLDDISKTSKTEDRVKPEEEKPRLGIPRNYSEQNLKTQTTESCPKKCCSKSNPNLLDYSDECSMELIQLDIARTFPHLCIFQPGGPYFDVLHELLAAYVCYRPDIGYVQGMSFIAAVLILNMEAPQAFVCFANLLDGPVLKAAFSRDGATMQRLWKAYSCLLRLHVPGVSSALLPELYLVEWLYTAFAKAMPLDAACRVWDLFLRDGDVFLFNTALGGPAAGAVPGGVAVHGAALPELYLWWLYTAFAKAMPLDAACRVWDLFLRDGDVFLFNTALGNYMIPTRPRSCTCGAALLPELYLVEWLYTAFAKAMPLDAACRVWDLFLRDGDVFLFNTALGGPAAGAVPVEWLYTAFAKAMPLDAACRVWDLFLRDGDVFLFNTALGGPAAGAVPVEWLYTAFAKAMPLDAACRVWDLFLRDGDAALLPELYLVEWLYTAFAKAMPLDAACRVWDLFLRDGDVFLFNTALGILHLYQDELKDMDFITAAQFLTKLPEDLDTEALFKSISAVSMTLDGMSFEELASCCEVDTTLDDDVTVRL</sequence>
<dbReference type="FunFam" id="1.10.8.270:FF:000008">
    <property type="entry name" value="Putative TBC1 domain family member 14"/>
    <property type="match status" value="1"/>
</dbReference>
<dbReference type="SUPFAM" id="SSF47923">
    <property type="entry name" value="Ypt/Rab-GAP domain of gyp1p"/>
    <property type="match status" value="7"/>
</dbReference>
<dbReference type="SMART" id="SM00164">
    <property type="entry name" value="TBC"/>
    <property type="match status" value="1"/>
</dbReference>
<reference evidence="3" key="1">
    <citation type="submission" date="2021-12" db="EMBL/GenBank/DDBJ databases">
        <authorList>
            <person name="King R."/>
        </authorList>
    </citation>
    <scope>NUCLEOTIDE SEQUENCE</scope>
</reference>